<evidence type="ECO:0000256" key="1">
    <source>
        <dbReference type="ARBA" id="ARBA00004127"/>
    </source>
</evidence>
<dbReference type="HOGENOM" id="CLU_044030_1_0_1"/>
<evidence type="ECO:0000313" key="6">
    <source>
        <dbReference type="EMBL" id="KFH47098.1"/>
    </source>
</evidence>
<dbReference type="PANTHER" id="PTHR28293">
    <property type="entry name" value="NUCLEAR RIM PROTEIN 1"/>
    <property type="match status" value="1"/>
</dbReference>
<feature type="compositionally biased region" description="Polar residues" evidence="5">
    <location>
        <begin position="293"/>
        <end position="314"/>
    </location>
</feature>
<dbReference type="InterPro" id="IPR018819">
    <property type="entry name" value="Nur1/Mug154"/>
</dbReference>
<dbReference type="Pfam" id="PF10332">
    <property type="entry name" value="DUF2418"/>
    <property type="match status" value="1"/>
</dbReference>
<evidence type="ECO:0000256" key="2">
    <source>
        <dbReference type="ARBA" id="ARBA00022692"/>
    </source>
</evidence>
<feature type="compositionally biased region" description="Polar residues" evidence="5">
    <location>
        <begin position="352"/>
        <end position="367"/>
    </location>
</feature>
<dbReference type="STRING" id="857340.A0A086TCL6"/>
<protein>
    <recommendedName>
        <fullName evidence="8">Meiotically up-regulated gene 154 protein</fullName>
    </recommendedName>
</protein>
<dbReference type="AlphaFoldDB" id="A0A086TCL6"/>
<evidence type="ECO:0000256" key="5">
    <source>
        <dbReference type="SAM" id="MobiDB-lite"/>
    </source>
</evidence>
<name>A0A086TCL6_HAPC1</name>
<evidence type="ECO:0000256" key="3">
    <source>
        <dbReference type="ARBA" id="ARBA00022989"/>
    </source>
</evidence>
<dbReference type="PANTHER" id="PTHR28293:SF1">
    <property type="entry name" value="NUCLEAR RIM PROTEIN 1"/>
    <property type="match status" value="1"/>
</dbReference>
<keyword evidence="3" id="KW-1133">Transmembrane helix</keyword>
<feature type="compositionally biased region" description="Basic and acidic residues" evidence="5">
    <location>
        <begin position="326"/>
        <end position="338"/>
    </location>
</feature>
<feature type="region of interest" description="Disordered" evidence="5">
    <location>
        <begin position="293"/>
        <end position="367"/>
    </location>
</feature>
<dbReference type="Proteomes" id="UP000029964">
    <property type="component" value="Unassembled WGS sequence"/>
</dbReference>
<feature type="region of interest" description="Disordered" evidence="5">
    <location>
        <begin position="382"/>
        <end position="455"/>
    </location>
</feature>
<dbReference type="GO" id="GO:0007096">
    <property type="term" value="P:regulation of exit from mitosis"/>
    <property type="evidence" value="ECO:0007669"/>
    <property type="project" value="TreeGrafter"/>
</dbReference>
<comment type="subcellular location">
    <subcellularLocation>
        <location evidence="1">Endomembrane system</location>
        <topology evidence="1">Multi-pass membrane protein</topology>
    </subcellularLocation>
</comment>
<comment type="caution">
    <text evidence="6">The sequence shown here is derived from an EMBL/GenBank/DDBJ whole genome shotgun (WGS) entry which is preliminary data.</text>
</comment>
<keyword evidence="7" id="KW-1185">Reference proteome</keyword>
<evidence type="ECO:0000313" key="7">
    <source>
        <dbReference type="Proteomes" id="UP000029964"/>
    </source>
</evidence>
<sequence>MPRLVRRKPFGERLKAMLNPMDFLLWLSEEMETRDWDSKIAGTQLGLACNFVFLLARANSGSATTNDDIFGDDTGTGWVTFFIHPLVWGLVALSCANGFYTITRTRKYRLFEANVEVKPSTPSVRRVKVSSSPGRPSPLRYIADMMTPESAESRAHPNKAEDVWELSVWDPLPICLRLFCLFSPGHVLVHLMFLPLAPLETRPSVTVFNTILIQAVLSCQLLFLASRFSQQAKDNAIIQKEVLHEYDTKFVHPRIHPVVREVGTQVSEDHLGQPRGFVQAGTPTTLIHRSFHTRQNQYSGSEDATPSRGSSNVMNPKMFTPTHATRRSEAHVTPDRSRPSTARKSLPAGYVSSMTSTPGVPASSTTGNLNFGGNMGVYTHNHSPLKKATSLNDMDGIEQPSPRNSREMASYEQMQLKHRRQSSPVKQTDVPGSARPNPFAPPRPRSQFERYPSLR</sequence>
<accession>A0A086TCL6</accession>
<organism evidence="6 7">
    <name type="scientific">Hapsidospora chrysogenum (strain ATCC 11550 / CBS 779.69 / DSM 880 / IAM 14645 / JCM 23072 / IMI 49137)</name>
    <name type="common">Acremonium chrysogenum</name>
    <dbReference type="NCBI Taxonomy" id="857340"/>
    <lineage>
        <taxon>Eukaryota</taxon>
        <taxon>Fungi</taxon>
        <taxon>Dikarya</taxon>
        <taxon>Ascomycota</taxon>
        <taxon>Pezizomycotina</taxon>
        <taxon>Sordariomycetes</taxon>
        <taxon>Hypocreomycetidae</taxon>
        <taxon>Hypocreales</taxon>
        <taxon>Bionectriaceae</taxon>
        <taxon>Hapsidospora</taxon>
    </lineage>
</organism>
<proteinExistence type="predicted"/>
<dbReference type="OrthoDB" id="3363151at2759"/>
<keyword evidence="4" id="KW-0472">Membrane</keyword>
<evidence type="ECO:0008006" key="8">
    <source>
        <dbReference type="Google" id="ProtNLM"/>
    </source>
</evidence>
<dbReference type="GO" id="GO:0043007">
    <property type="term" value="P:maintenance of rDNA"/>
    <property type="evidence" value="ECO:0007669"/>
    <property type="project" value="TreeGrafter"/>
</dbReference>
<reference evidence="7" key="1">
    <citation type="journal article" date="2014" name="Genome Announc.">
        <title>Genome sequence and annotation of Acremonium chrysogenum, producer of the beta-lactam antibiotic cephalosporin C.</title>
        <authorList>
            <person name="Terfehr D."/>
            <person name="Dahlmann T.A."/>
            <person name="Specht T."/>
            <person name="Zadra I."/>
            <person name="Kuernsteiner H."/>
            <person name="Kueck U."/>
        </authorList>
    </citation>
    <scope>NUCLEOTIDE SEQUENCE [LARGE SCALE GENOMIC DNA]</scope>
    <source>
        <strain evidence="7">ATCC 11550 / CBS 779.69 / DSM 880 / IAM 14645 / JCM 23072 / IMI 49137</strain>
    </source>
</reference>
<dbReference type="GO" id="GO:0012505">
    <property type="term" value="C:endomembrane system"/>
    <property type="evidence" value="ECO:0007669"/>
    <property type="project" value="UniProtKB-SubCell"/>
</dbReference>
<keyword evidence="2" id="KW-0812">Transmembrane</keyword>
<evidence type="ECO:0000256" key="4">
    <source>
        <dbReference type="ARBA" id="ARBA00023136"/>
    </source>
</evidence>
<dbReference type="EMBL" id="JPKY01000012">
    <property type="protein sequence ID" value="KFH47098.1"/>
    <property type="molecule type" value="Genomic_DNA"/>
</dbReference>
<gene>
    <name evidence="6" type="ORF">ACRE_019680</name>
</gene>